<proteinExistence type="predicted"/>
<dbReference type="Proteomes" id="UP001473302">
    <property type="component" value="Unassembled WGS sequence"/>
</dbReference>
<dbReference type="EMBL" id="BAABUK010000033">
    <property type="protein sequence ID" value="GAA5816579.1"/>
    <property type="molecule type" value="Genomic_DNA"/>
</dbReference>
<dbReference type="PANTHER" id="PTHR16220:SF0">
    <property type="entry name" value="WD REPEAT-CONTAINING PROTEIN WRAP73"/>
    <property type="match status" value="1"/>
</dbReference>
<dbReference type="Pfam" id="PF12894">
    <property type="entry name" value="ANAPC4_WD40"/>
    <property type="match status" value="1"/>
</dbReference>
<name>A0ABP9ZC14_9FUNG</name>
<dbReference type="SMART" id="SM00320">
    <property type="entry name" value="WD40"/>
    <property type="match status" value="4"/>
</dbReference>
<sequence length="440" mass="50222">MNLSYSNLYKHTAYQAKISPNGHYIANGLDNRLVIRDHSKDLTVLMVYETPKPVDYVAWSPNSEYILTCNYEAGRIDIRSTIDTNWHGIIKEGRISMTKVSWSFDSKKVLYITELKLMLGIWDLSTSELTYVNHIKYAEKGIETSPDGNCVAVARKDSGKDYISIYHGGSFTQLEHFEVGTVDMQNLKWSPDGIYIAIWDSCLYHNLLVYRQDGTLCVNYSGYENGLGIKTVCWSPNGLLLAIGNYDQTIHLLSTKDWKLVSILNHPTTITSSMNMKILDEVIPAQNTGLDQQKKEADYQILTKRPYNIHTLRAEYNQPNPKVGIGLCQFSMDSSYICSRNDNTPNILWTWKVKSLQCHTIVKFKHPIRQALWNPLEEHMLVVICGDEKTRYLQPTEDEGMDIISFSVPIPDFSIKKSKWNSNGDSLILMDTNLFCLAVM</sequence>
<dbReference type="InterPro" id="IPR001680">
    <property type="entry name" value="WD40_rpt"/>
</dbReference>
<gene>
    <name evidence="2" type="ORF">MFLAVUS_010109</name>
</gene>
<dbReference type="InterPro" id="IPR015943">
    <property type="entry name" value="WD40/YVTN_repeat-like_dom_sf"/>
</dbReference>
<dbReference type="InterPro" id="IPR024977">
    <property type="entry name" value="Apc4-like_WD40_dom"/>
</dbReference>
<accession>A0ABP9ZC14</accession>
<dbReference type="InterPro" id="IPR052778">
    <property type="entry name" value="Centrosome-WD_assoc"/>
</dbReference>
<reference evidence="2 3" key="1">
    <citation type="submission" date="2024-04" db="EMBL/GenBank/DDBJ databases">
        <title>genome sequences of Mucor flavus KT1a and Helicostylum pulchrum KT1b strains isolated from the surface of a dry-aged beef.</title>
        <authorList>
            <person name="Toyotome T."/>
            <person name="Hosono M."/>
            <person name="Torimaru M."/>
            <person name="Fukuda K."/>
            <person name="Mikami N."/>
        </authorList>
    </citation>
    <scope>NUCLEOTIDE SEQUENCE [LARGE SCALE GENOMIC DNA]</scope>
    <source>
        <strain evidence="2 3">KT1a</strain>
    </source>
</reference>
<feature type="domain" description="Anaphase-promoting complex subunit 4-like WD40" evidence="1">
    <location>
        <begin position="204"/>
        <end position="269"/>
    </location>
</feature>
<comment type="caution">
    <text evidence="2">The sequence shown here is derived from an EMBL/GenBank/DDBJ whole genome shotgun (WGS) entry which is preliminary data.</text>
</comment>
<evidence type="ECO:0000313" key="2">
    <source>
        <dbReference type="EMBL" id="GAA5816579.1"/>
    </source>
</evidence>
<evidence type="ECO:0000259" key="1">
    <source>
        <dbReference type="Pfam" id="PF12894"/>
    </source>
</evidence>
<organism evidence="2 3">
    <name type="scientific">Mucor flavus</name>
    <dbReference type="NCBI Taxonomy" id="439312"/>
    <lineage>
        <taxon>Eukaryota</taxon>
        <taxon>Fungi</taxon>
        <taxon>Fungi incertae sedis</taxon>
        <taxon>Mucoromycota</taxon>
        <taxon>Mucoromycotina</taxon>
        <taxon>Mucoromycetes</taxon>
        <taxon>Mucorales</taxon>
        <taxon>Mucorineae</taxon>
        <taxon>Mucoraceae</taxon>
        <taxon>Mucor</taxon>
    </lineage>
</organism>
<evidence type="ECO:0000313" key="3">
    <source>
        <dbReference type="Proteomes" id="UP001473302"/>
    </source>
</evidence>
<dbReference type="SUPFAM" id="SSF82171">
    <property type="entry name" value="DPP6 N-terminal domain-like"/>
    <property type="match status" value="1"/>
</dbReference>
<protein>
    <recommendedName>
        <fullName evidence="1">Anaphase-promoting complex subunit 4-like WD40 domain-containing protein</fullName>
    </recommendedName>
</protein>
<dbReference type="PANTHER" id="PTHR16220">
    <property type="entry name" value="WD REPEAT PROTEIN 8-RELATED"/>
    <property type="match status" value="1"/>
</dbReference>
<dbReference type="Gene3D" id="2.130.10.10">
    <property type="entry name" value="YVTN repeat-like/Quinoprotein amine dehydrogenase"/>
    <property type="match status" value="2"/>
</dbReference>
<keyword evidence="3" id="KW-1185">Reference proteome</keyword>